<name>A0A0V8RVD3_PYROC</name>
<dbReference type="InterPro" id="IPR011826">
    <property type="entry name" value="HAcnase/IPMdehydase_lsu_prok"/>
</dbReference>
<dbReference type="NCBIfam" id="TIGR01343">
    <property type="entry name" value="hacA_fam"/>
    <property type="match status" value="1"/>
</dbReference>
<keyword evidence="6 8" id="KW-0456">Lyase</keyword>
<dbReference type="PRINTS" id="PR00415">
    <property type="entry name" value="ACONITASE"/>
</dbReference>
<dbReference type="Gene3D" id="3.30.499.10">
    <property type="entry name" value="Aconitase, domain 3"/>
    <property type="match status" value="2"/>
</dbReference>
<dbReference type="Proteomes" id="UP000053352">
    <property type="component" value="Unassembled WGS sequence"/>
</dbReference>
<dbReference type="SUPFAM" id="SSF53732">
    <property type="entry name" value="Aconitase iron-sulfur domain"/>
    <property type="match status" value="1"/>
</dbReference>
<comment type="caution">
    <text evidence="10">The sequence shown here is derived from an EMBL/GenBank/DDBJ whole genome shotgun (WGS) entry which is preliminary data.</text>
</comment>
<feature type="binding site" evidence="8">
    <location>
        <position position="300"/>
    </location>
    <ligand>
        <name>[4Fe-4S] cluster</name>
        <dbReference type="ChEBI" id="CHEBI:49883"/>
    </ligand>
</feature>
<organism evidence="10 11">
    <name type="scientific">Pyrodictium occultum</name>
    <dbReference type="NCBI Taxonomy" id="2309"/>
    <lineage>
        <taxon>Archaea</taxon>
        <taxon>Thermoproteota</taxon>
        <taxon>Thermoprotei</taxon>
        <taxon>Desulfurococcales</taxon>
        <taxon>Pyrodictiaceae</taxon>
        <taxon>Pyrodictium</taxon>
    </lineage>
</organism>
<dbReference type="AlphaFoldDB" id="A0A0V8RVD3"/>
<comment type="similarity">
    <text evidence="8">Belongs to the aconitase/IPM isomerase family. LeuC type 2 subfamily.</text>
</comment>
<evidence type="ECO:0000259" key="9">
    <source>
        <dbReference type="Pfam" id="PF00330"/>
    </source>
</evidence>
<dbReference type="InterPro" id="IPR033941">
    <property type="entry name" value="IPMI_cat"/>
</dbReference>
<evidence type="ECO:0000256" key="7">
    <source>
        <dbReference type="ARBA" id="ARBA00023304"/>
    </source>
</evidence>
<dbReference type="GO" id="GO:0051539">
    <property type="term" value="F:4 iron, 4 sulfur cluster binding"/>
    <property type="evidence" value="ECO:0007669"/>
    <property type="project" value="UniProtKB-KW"/>
</dbReference>
<dbReference type="InterPro" id="IPR018136">
    <property type="entry name" value="Aconitase_4Fe-4S_BS"/>
</dbReference>
<keyword evidence="4 8" id="KW-0408">Iron</keyword>
<evidence type="ECO:0000313" key="10">
    <source>
        <dbReference type="EMBL" id="KSW12022.1"/>
    </source>
</evidence>
<dbReference type="EMBL" id="LNTB01000001">
    <property type="protein sequence ID" value="KSW12022.1"/>
    <property type="molecule type" value="Genomic_DNA"/>
</dbReference>
<sequence>MGSGLTLTEKLFKGKLGRVPERGEIAVVPVDLVYAHDGTFTLALEVMKKTQLLDRIFDPDKVALFIDHAAPPPTVAAAMVHEVMRRFARERGVRFYDVGTGICHQVVADEALARPGMFIVGADSHTVTGGAFAAFATGVGSTDAAVAMATGKIWLRVPEQVRVRLSGEPPGYIMGKDIVLSIIGKVGSDGMIYKAAEFQGEGLKSISMDSRMTISNMSVEMGAKVGLFPSDDVTVEWFRGVHGLEVPRLEPDPGADYDDELEVELPSLEPVVAAPPNVDNVKPVREVEGVEVNQVFIGSCTNGRYEDYVAAARILKGRRVKEGVRCIAIPASRKVYERLLRNGVIDILVKAGCFVAFGTCGPCIGAHLGLLGEGEVAVSTSNRNFPGRMGHKDSRIYLASPATAAAAAATGRITDPRELLPPDARLMVVDPSYSYKP</sequence>
<evidence type="ECO:0000313" key="11">
    <source>
        <dbReference type="Proteomes" id="UP000053352"/>
    </source>
</evidence>
<evidence type="ECO:0000256" key="2">
    <source>
        <dbReference type="ARBA" id="ARBA00022485"/>
    </source>
</evidence>
<feature type="binding site" evidence="8">
    <location>
        <position position="363"/>
    </location>
    <ligand>
        <name>[4Fe-4S] cluster</name>
        <dbReference type="ChEBI" id="CHEBI:49883"/>
    </ligand>
</feature>
<dbReference type="OrthoDB" id="255at2157"/>
<dbReference type="UniPathway" id="UPA00048">
    <property type="reaction ID" value="UER00071"/>
</dbReference>
<dbReference type="PANTHER" id="PTHR43822:SF2">
    <property type="entry name" value="HOMOACONITASE, MITOCHONDRIAL"/>
    <property type="match status" value="1"/>
</dbReference>
<dbReference type="CDD" id="cd01583">
    <property type="entry name" value="IPMI"/>
    <property type="match status" value="1"/>
</dbReference>
<dbReference type="RefSeq" id="WP_058370702.1">
    <property type="nucleotide sequence ID" value="NZ_LNTB01000001.1"/>
</dbReference>
<evidence type="ECO:0000256" key="6">
    <source>
        <dbReference type="ARBA" id="ARBA00023239"/>
    </source>
</evidence>
<dbReference type="GO" id="GO:0009098">
    <property type="term" value="P:L-leucine biosynthetic process"/>
    <property type="evidence" value="ECO:0007669"/>
    <property type="project" value="UniProtKB-UniRule"/>
</dbReference>
<evidence type="ECO:0000256" key="8">
    <source>
        <dbReference type="HAMAP-Rule" id="MF_01027"/>
    </source>
</evidence>
<keyword evidence="5 8" id="KW-0411">Iron-sulfur</keyword>
<feature type="binding site" evidence="8">
    <location>
        <position position="360"/>
    </location>
    <ligand>
        <name>[4Fe-4S] cluster</name>
        <dbReference type="ChEBI" id="CHEBI:49883"/>
    </ligand>
</feature>
<keyword evidence="2 8" id="KW-0004">4Fe-4S</keyword>
<evidence type="ECO:0000256" key="1">
    <source>
        <dbReference type="ARBA" id="ARBA00022430"/>
    </source>
</evidence>
<dbReference type="InterPro" id="IPR036008">
    <property type="entry name" value="Aconitase_4Fe-4S_dom"/>
</dbReference>
<evidence type="ECO:0000256" key="5">
    <source>
        <dbReference type="ARBA" id="ARBA00023014"/>
    </source>
</evidence>
<accession>A0A0V8RVD3</accession>
<proteinExistence type="inferred from homology"/>
<keyword evidence="3 8" id="KW-0479">Metal-binding</keyword>
<dbReference type="InterPro" id="IPR001030">
    <property type="entry name" value="Acoase/IPM_deHydtase_lsu_aba"/>
</dbReference>
<comment type="function">
    <text evidence="8">Catalyzes the isomerization between 2-isopropylmalate and 3-isopropylmalate, via the formation of 2-isopropylmaleate.</text>
</comment>
<keyword evidence="1 8" id="KW-0432">Leucine biosynthesis</keyword>
<evidence type="ECO:0000256" key="3">
    <source>
        <dbReference type="ARBA" id="ARBA00022723"/>
    </source>
</evidence>
<keyword evidence="8" id="KW-0028">Amino-acid biosynthesis</keyword>
<keyword evidence="7 8" id="KW-0100">Branched-chain amino acid biosynthesis</keyword>
<gene>
    <name evidence="8" type="primary">leuC</name>
    <name evidence="10" type="ORF">CF15_04375</name>
</gene>
<comment type="pathway">
    <text evidence="8">Amino-acid biosynthesis; L-leucine biosynthesis; L-leucine from 3-methyl-2-oxobutanoate: step 2/4.</text>
</comment>
<dbReference type="NCBIfam" id="NF001614">
    <property type="entry name" value="PRK00402.1"/>
    <property type="match status" value="1"/>
</dbReference>
<evidence type="ECO:0000256" key="4">
    <source>
        <dbReference type="ARBA" id="ARBA00023004"/>
    </source>
</evidence>
<keyword evidence="11" id="KW-1185">Reference proteome</keyword>
<dbReference type="GO" id="GO:0003861">
    <property type="term" value="F:3-isopropylmalate dehydratase activity"/>
    <property type="evidence" value="ECO:0007669"/>
    <property type="project" value="UniProtKB-UniRule"/>
</dbReference>
<dbReference type="HAMAP" id="MF_01027">
    <property type="entry name" value="LeuC_type2"/>
    <property type="match status" value="1"/>
</dbReference>
<dbReference type="STRING" id="2309.CF15_04375"/>
<dbReference type="InterPro" id="IPR015931">
    <property type="entry name" value="Acnase/IPM_dHydase_lsu_aba_1/3"/>
</dbReference>
<dbReference type="NCBIfam" id="TIGR02086">
    <property type="entry name" value="IPMI_arch"/>
    <property type="match status" value="1"/>
</dbReference>
<comment type="cofactor">
    <cofactor evidence="8">
        <name>[4Fe-4S] cluster</name>
        <dbReference type="ChEBI" id="CHEBI:49883"/>
    </cofactor>
    <text evidence="8">Binds 1 [4Fe-4S] cluster per subunit.</text>
</comment>
<feature type="domain" description="Aconitase/3-isopropylmalate dehydratase large subunit alpha/beta/alpha" evidence="9">
    <location>
        <begin position="21"/>
        <end position="286"/>
    </location>
</feature>
<reference evidence="10 11" key="1">
    <citation type="submission" date="2015-11" db="EMBL/GenBank/DDBJ databases">
        <title>Genome sequence of Pyrodictium occultum PL-19, a marine hyperthermophilic archaeon isolated from Volcano, Italy.</title>
        <authorList>
            <person name="Utturkar S."/>
            <person name="Huber H."/>
            <person name="Leptihn S."/>
            <person name="Brown S."/>
            <person name="Stetter K.O."/>
            <person name="Podar M."/>
        </authorList>
    </citation>
    <scope>NUCLEOTIDE SEQUENCE [LARGE SCALE GENOMIC DNA]</scope>
    <source>
        <strain evidence="10 11">PL-19</strain>
    </source>
</reference>
<dbReference type="EC" id="4.2.1.33" evidence="8"/>
<comment type="catalytic activity">
    <reaction evidence="8">
        <text>(2R,3S)-3-isopropylmalate = (2S)-2-isopropylmalate</text>
        <dbReference type="Rhea" id="RHEA:32287"/>
        <dbReference type="ChEBI" id="CHEBI:1178"/>
        <dbReference type="ChEBI" id="CHEBI:35121"/>
        <dbReference type="EC" id="4.2.1.33"/>
    </reaction>
</comment>
<dbReference type="InterPro" id="IPR006251">
    <property type="entry name" value="Homoacnase/IPMdehydase_lsu"/>
</dbReference>
<dbReference type="Pfam" id="PF00330">
    <property type="entry name" value="Aconitase"/>
    <property type="match status" value="1"/>
</dbReference>
<dbReference type="PROSITE" id="PS01244">
    <property type="entry name" value="ACONITASE_2"/>
    <property type="match status" value="1"/>
</dbReference>
<dbReference type="GO" id="GO:0046872">
    <property type="term" value="F:metal ion binding"/>
    <property type="evidence" value="ECO:0007669"/>
    <property type="project" value="UniProtKB-KW"/>
</dbReference>
<dbReference type="InterPro" id="IPR050067">
    <property type="entry name" value="IPM_dehydratase_rel_enz"/>
</dbReference>
<dbReference type="PANTHER" id="PTHR43822">
    <property type="entry name" value="HOMOACONITASE, MITOCHONDRIAL-RELATED"/>
    <property type="match status" value="1"/>
</dbReference>
<protein>
    <recommendedName>
        <fullName evidence="8">3-isopropylmalate dehydratase large subunit</fullName>
        <ecNumber evidence="8">4.2.1.33</ecNumber>
    </recommendedName>
    <alternativeName>
        <fullName evidence="8">Alpha-IPM isomerase</fullName>
        <shortName evidence="8">IPMI</shortName>
    </alternativeName>
    <alternativeName>
        <fullName evidence="8">Isopropylmalate isomerase</fullName>
    </alternativeName>
</protein>
<comment type="subunit">
    <text evidence="8">Heterodimer of LeuC and LeuD.</text>
</comment>